<name>A0A8C5WGC5_9ANUR</name>
<dbReference type="OrthoDB" id="10261083at2759"/>
<organism evidence="3 4">
    <name type="scientific">Leptobrachium leishanense</name>
    <name type="common">Leishan spiny toad</name>
    <dbReference type="NCBI Taxonomy" id="445787"/>
    <lineage>
        <taxon>Eukaryota</taxon>
        <taxon>Metazoa</taxon>
        <taxon>Chordata</taxon>
        <taxon>Craniata</taxon>
        <taxon>Vertebrata</taxon>
        <taxon>Euteleostomi</taxon>
        <taxon>Amphibia</taxon>
        <taxon>Batrachia</taxon>
        <taxon>Anura</taxon>
        <taxon>Pelobatoidea</taxon>
        <taxon>Megophryidae</taxon>
        <taxon>Leptobrachium</taxon>
    </lineage>
</organism>
<feature type="compositionally biased region" description="Low complexity" evidence="1">
    <location>
        <begin position="273"/>
        <end position="289"/>
    </location>
</feature>
<dbReference type="Ensembl" id="ENSLLET00000037501.1">
    <property type="protein sequence ID" value="ENSLLEP00000036109.1"/>
    <property type="gene ID" value="ENSLLEG00000022798.1"/>
</dbReference>
<evidence type="ECO:0000259" key="2">
    <source>
        <dbReference type="Pfam" id="PF05018"/>
    </source>
</evidence>
<reference evidence="3" key="1">
    <citation type="submission" date="2025-08" db="UniProtKB">
        <authorList>
            <consortium name="Ensembl"/>
        </authorList>
    </citation>
    <scope>IDENTIFICATION</scope>
</reference>
<dbReference type="Pfam" id="PF05018">
    <property type="entry name" value="CFA20_dom"/>
    <property type="match status" value="1"/>
</dbReference>
<feature type="domain" description="CFA20" evidence="2">
    <location>
        <begin position="1"/>
        <end position="173"/>
    </location>
</feature>
<evidence type="ECO:0000256" key="1">
    <source>
        <dbReference type="SAM" id="MobiDB-lite"/>
    </source>
</evidence>
<evidence type="ECO:0000313" key="3">
    <source>
        <dbReference type="Ensembl" id="ENSLLEP00000036109.1"/>
    </source>
</evidence>
<dbReference type="Proteomes" id="UP000694569">
    <property type="component" value="Unplaced"/>
</dbReference>
<proteinExistence type="predicted"/>
<feature type="compositionally biased region" description="Basic and acidic residues" evidence="1">
    <location>
        <begin position="355"/>
        <end position="373"/>
    </location>
</feature>
<feature type="region of interest" description="Disordered" evidence="1">
    <location>
        <begin position="262"/>
        <end position="490"/>
    </location>
</feature>
<protein>
    <recommendedName>
        <fullName evidence="2">CFA20 domain-containing protein</fullName>
    </recommendedName>
</protein>
<evidence type="ECO:0000313" key="4">
    <source>
        <dbReference type="Proteomes" id="UP000694569"/>
    </source>
</evidence>
<accession>A0A8C5WGC5</accession>
<dbReference type="InterPro" id="IPR040441">
    <property type="entry name" value="CFA20/CFAP20DC"/>
</dbReference>
<keyword evidence="4" id="KW-1185">Reference proteome</keyword>
<reference evidence="3" key="2">
    <citation type="submission" date="2025-09" db="UniProtKB">
        <authorList>
            <consortium name="Ensembl"/>
        </authorList>
    </citation>
    <scope>IDENTIFICATION</scope>
</reference>
<dbReference type="GeneTree" id="ENSGT00390000004554"/>
<feature type="compositionally biased region" description="Polar residues" evidence="1">
    <location>
        <begin position="476"/>
        <end position="490"/>
    </location>
</feature>
<sequence>MFKNEYQGGSYVEIFSSQGKDPVAKWKLCGSQSAIFKDFDKEVKSFVFVLEGSSQTNKMQLPKENKQMLGLIQRFLVLQVHIPLGQDFSAELLITDLTNIKRRLYLSTVHKELSATPLHAKIPLLIIKRKVWCNLCIDLVAFTSGIFKGAIFQSLDGIVISANCKLRRIFTMKLRPQDTADEKGVCTPYSSGSEPTDAIPRTCQITTDVHQVTQVLDLEKLRPTEARQESKLLIAMETDQLTNRGQGSAHNITQRNQSHIAFGSKVLGPPPSNSRKPSSRSLAETSRSSGRQDRSLLQLPLEKGIGSANRGVGRTSPPKLTPSSDQRGKEIVQQRPIQEPYPCVFNPHLQNEPPDADRRRSTISREESADKDQTVVLVDGSSLGHCGNRDKRPVQIHMPSCERTNRAPALNNSSVQSQSTTLSGDWSYREESELYDSHPDTTTSEEPKQSEDHLEEEDYVFAYSSVPRTTPCGKSHSYSTDKGSPSLDELQNNTRGAQMEEDFYGSDSSREFGSGRRSLWGSSAVFGCQRRLYLHCTTVIPSVNSEFPKESAKLNRQNALKYKELKFRSFLNNPVVSGFSGSVYGGVLFRPTISPFFMDTGSCTLH</sequence>
<dbReference type="PANTHER" id="PTHR12458">
    <property type="entry name" value="ORF PROTEIN"/>
    <property type="match status" value="1"/>
</dbReference>
<feature type="compositionally biased region" description="Basic and acidic residues" evidence="1">
    <location>
        <begin position="427"/>
        <end position="452"/>
    </location>
</feature>
<dbReference type="AlphaFoldDB" id="A0A8C5WGC5"/>
<dbReference type="InterPro" id="IPR007714">
    <property type="entry name" value="CFA20_dom"/>
</dbReference>
<feature type="compositionally biased region" description="Polar residues" evidence="1">
    <location>
        <begin position="410"/>
        <end position="424"/>
    </location>
</feature>